<proteinExistence type="predicted"/>
<feature type="compositionally biased region" description="Basic residues" evidence="1">
    <location>
        <begin position="8"/>
        <end position="17"/>
    </location>
</feature>
<evidence type="ECO:0000313" key="3">
    <source>
        <dbReference type="Proteomes" id="UP000634136"/>
    </source>
</evidence>
<sequence>MAQYKGDKAHKKAKRKGKTEANKGKNNTITTKKKKKQDGSHTIPISSPLRVIHEPNICSLSRQKKEQPNRNPELKKSK</sequence>
<evidence type="ECO:0000256" key="1">
    <source>
        <dbReference type="SAM" id="MobiDB-lite"/>
    </source>
</evidence>
<gene>
    <name evidence="2" type="ORF">G2W53_036739</name>
</gene>
<protein>
    <submittedName>
        <fullName evidence="2">Uncharacterized protein</fullName>
    </submittedName>
</protein>
<dbReference type="AlphaFoldDB" id="A0A834SUG7"/>
<keyword evidence="3" id="KW-1185">Reference proteome</keyword>
<comment type="caution">
    <text evidence="2">The sequence shown here is derived from an EMBL/GenBank/DDBJ whole genome shotgun (WGS) entry which is preliminary data.</text>
</comment>
<organism evidence="2 3">
    <name type="scientific">Senna tora</name>
    <dbReference type="NCBI Taxonomy" id="362788"/>
    <lineage>
        <taxon>Eukaryota</taxon>
        <taxon>Viridiplantae</taxon>
        <taxon>Streptophyta</taxon>
        <taxon>Embryophyta</taxon>
        <taxon>Tracheophyta</taxon>
        <taxon>Spermatophyta</taxon>
        <taxon>Magnoliopsida</taxon>
        <taxon>eudicotyledons</taxon>
        <taxon>Gunneridae</taxon>
        <taxon>Pentapetalae</taxon>
        <taxon>rosids</taxon>
        <taxon>fabids</taxon>
        <taxon>Fabales</taxon>
        <taxon>Fabaceae</taxon>
        <taxon>Caesalpinioideae</taxon>
        <taxon>Cassia clade</taxon>
        <taxon>Senna</taxon>
    </lineage>
</organism>
<feature type="compositionally biased region" description="Basic and acidic residues" evidence="1">
    <location>
        <begin position="63"/>
        <end position="78"/>
    </location>
</feature>
<dbReference type="EMBL" id="JAAIUW010000011">
    <property type="protein sequence ID" value="KAF7809996.1"/>
    <property type="molecule type" value="Genomic_DNA"/>
</dbReference>
<dbReference type="Proteomes" id="UP000634136">
    <property type="component" value="Unassembled WGS sequence"/>
</dbReference>
<name>A0A834SUG7_9FABA</name>
<accession>A0A834SUG7</accession>
<evidence type="ECO:0000313" key="2">
    <source>
        <dbReference type="EMBL" id="KAF7809996.1"/>
    </source>
</evidence>
<feature type="region of interest" description="Disordered" evidence="1">
    <location>
        <begin position="1"/>
        <end position="78"/>
    </location>
</feature>
<reference evidence="2" key="1">
    <citation type="submission" date="2020-09" db="EMBL/GenBank/DDBJ databases">
        <title>Genome-Enabled Discovery of Anthraquinone Biosynthesis in Senna tora.</title>
        <authorList>
            <person name="Kang S.-H."/>
            <person name="Pandey R.P."/>
            <person name="Lee C.-M."/>
            <person name="Sim J.-S."/>
            <person name="Jeong J.-T."/>
            <person name="Choi B.-S."/>
            <person name="Jung M."/>
            <person name="Ginzburg D."/>
            <person name="Zhao K."/>
            <person name="Won S.Y."/>
            <person name="Oh T.-J."/>
            <person name="Yu Y."/>
            <person name="Kim N.-H."/>
            <person name="Lee O.R."/>
            <person name="Lee T.-H."/>
            <person name="Bashyal P."/>
            <person name="Kim T.-S."/>
            <person name="Lee W.-H."/>
            <person name="Kawkins C."/>
            <person name="Kim C.-K."/>
            <person name="Kim J.S."/>
            <person name="Ahn B.O."/>
            <person name="Rhee S.Y."/>
            <person name="Sohng J.K."/>
        </authorList>
    </citation>
    <scope>NUCLEOTIDE SEQUENCE</scope>
    <source>
        <tissue evidence="2">Leaf</tissue>
    </source>
</reference>